<sequence>MRFSFPAALAALLLTLAATASAADEDGYDLWLRYRPLDHAAQASVQAQARSIVLPGAPSPTTQAAVAELQKGLGGMLGKPAGQAGILASRITDGALLLATPARLPELASAASPLRAELAALGGEGYLLRQTRIQNHNVTLIAANTDIGLLYGAYAWLRNARHRRETGSVILAQAGAAPAESLG</sequence>
<dbReference type="InterPro" id="IPR029018">
    <property type="entry name" value="Hex-like_dom2"/>
</dbReference>
<evidence type="ECO:0000313" key="5">
    <source>
        <dbReference type="Proteomes" id="UP000008311"/>
    </source>
</evidence>
<feature type="chain" id="PRO_5002892475" description="Alpha glucuronidase N-terminal domain-containing protein" evidence="2">
    <location>
        <begin position="23"/>
        <end position="183"/>
    </location>
</feature>
<dbReference type="EMBL" id="EQ984188">
    <property type="protein sequence ID" value="EEF23926.1"/>
    <property type="molecule type" value="Genomic_DNA"/>
</dbReference>
<organism evidence="4 5">
    <name type="scientific">Ricinus communis</name>
    <name type="common">Castor bean</name>
    <dbReference type="NCBI Taxonomy" id="3988"/>
    <lineage>
        <taxon>Eukaryota</taxon>
        <taxon>Viridiplantae</taxon>
        <taxon>Streptophyta</taxon>
        <taxon>Embryophyta</taxon>
        <taxon>Tracheophyta</taxon>
        <taxon>Spermatophyta</taxon>
        <taxon>Magnoliopsida</taxon>
        <taxon>eudicotyledons</taxon>
        <taxon>Gunneridae</taxon>
        <taxon>Pentapetalae</taxon>
        <taxon>rosids</taxon>
        <taxon>fabids</taxon>
        <taxon>Malpighiales</taxon>
        <taxon>Euphorbiaceae</taxon>
        <taxon>Acalyphoideae</taxon>
        <taxon>Acalypheae</taxon>
        <taxon>Ricinus</taxon>
    </lineage>
</organism>
<keyword evidence="1" id="KW-0378">Hydrolase</keyword>
<feature type="signal peptide" evidence="2">
    <location>
        <begin position="1"/>
        <end position="22"/>
    </location>
</feature>
<keyword evidence="5" id="KW-1185">Reference proteome</keyword>
<name>B9TJN9_RICCO</name>
<keyword evidence="2" id="KW-0732">Signal</keyword>
<dbReference type="GO" id="GO:0046559">
    <property type="term" value="F:alpha-glucuronidase activity"/>
    <property type="evidence" value="ECO:0007669"/>
    <property type="project" value="InterPro"/>
</dbReference>
<evidence type="ECO:0000313" key="4">
    <source>
        <dbReference type="EMBL" id="EEF23926.1"/>
    </source>
</evidence>
<feature type="domain" description="Alpha glucuronidase N-terminal" evidence="3">
    <location>
        <begin position="30"/>
        <end position="156"/>
    </location>
</feature>
<dbReference type="PANTHER" id="PTHR39207">
    <property type="entry name" value="ALPHA-GLUCURONIDASE A"/>
    <property type="match status" value="1"/>
</dbReference>
<dbReference type="AlphaFoldDB" id="B9TJN9"/>
<dbReference type="InterPro" id="IPR005154">
    <property type="entry name" value="Glyco_hydro_67_aGlcAse_N"/>
</dbReference>
<evidence type="ECO:0000256" key="1">
    <source>
        <dbReference type="ARBA" id="ARBA00022801"/>
    </source>
</evidence>
<dbReference type="Gene3D" id="3.30.379.10">
    <property type="entry name" value="Chitobiase/beta-hexosaminidase domain 2-like"/>
    <property type="match status" value="1"/>
</dbReference>
<dbReference type="Pfam" id="PF03648">
    <property type="entry name" value="Glyco_hydro_67N"/>
    <property type="match status" value="1"/>
</dbReference>
<proteinExistence type="predicted"/>
<dbReference type="GO" id="GO:0045493">
    <property type="term" value="P:xylan catabolic process"/>
    <property type="evidence" value="ECO:0007669"/>
    <property type="project" value="InterPro"/>
</dbReference>
<dbReference type="SUPFAM" id="SSF55545">
    <property type="entry name" value="beta-N-acetylhexosaminidase-like domain"/>
    <property type="match status" value="1"/>
</dbReference>
<dbReference type="PANTHER" id="PTHR39207:SF1">
    <property type="entry name" value="ALPHA-GLUCURONIDASE A"/>
    <property type="match status" value="1"/>
</dbReference>
<evidence type="ECO:0000256" key="2">
    <source>
        <dbReference type="SAM" id="SignalP"/>
    </source>
</evidence>
<protein>
    <recommendedName>
        <fullName evidence="3">Alpha glucuronidase N-terminal domain-containing protein</fullName>
    </recommendedName>
</protein>
<accession>B9TJN9</accession>
<dbReference type="InParanoid" id="B9TJN9"/>
<gene>
    <name evidence="4" type="ORF">RCOM_2144950</name>
</gene>
<dbReference type="Proteomes" id="UP000008311">
    <property type="component" value="Unassembled WGS sequence"/>
</dbReference>
<evidence type="ECO:0000259" key="3">
    <source>
        <dbReference type="Pfam" id="PF03648"/>
    </source>
</evidence>
<reference evidence="5" key="1">
    <citation type="journal article" date="2010" name="Nat. Biotechnol.">
        <title>Draft genome sequence of the oilseed species Ricinus communis.</title>
        <authorList>
            <person name="Chan A.P."/>
            <person name="Crabtree J."/>
            <person name="Zhao Q."/>
            <person name="Lorenzi H."/>
            <person name="Orvis J."/>
            <person name="Puiu D."/>
            <person name="Melake-Berhan A."/>
            <person name="Jones K.M."/>
            <person name="Redman J."/>
            <person name="Chen G."/>
            <person name="Cahoon E.B."/>
            <person name="Gedil M."/>
            <person name="Stanke M."/>
            <person name="Haas B.J."/>
            <person name="Wortman J.R."/>
            <person name="Fraser-Liggett C.M."/>
            <person name="Ravel J."/>
            <person name="Rabinowicz P.D."/>
        </authorList>
    </citation>
    <scope>NUCLEOTIDE SEQUENCE [LARGE SCALE GENOMIC DNA]</scope>
    <source>
        <strain evidence="5">cv. Hale</strain>
    </source>
</reference>